<keyword evidence="2" id="KW-1185">Reference proteome</keyword>
<name>A0ACB8U5U0_9APHY</name>
<dbReference type="Proteomes" id="UP001055072">
    <property type="component" value="Unassembled WGS sequence"/>
</dbReference>
<dbReference type="EMBL" id="MU274910">
    <property type="protein sequence ID" value="KAI0089570.1"/>
    <property type="molecule type" value="Genomic_DNA"/>
</dbReference>
<organism evidence="1 2">
    <name type="scientific">Irpex rosettiformis</name>
    <dbReference type="NCBI Taxonomy" id="378272"/>
    <lineage>
        <taxon>Eukaryota</taxon>
        <taxon>Fungi</taxon>
        <taxon>Dikarya</taxon>
        <taxon>Basidiomycota</taxon>
        <taxon>Agaricomycotina</taxon>
        <taxon>Agaricomycetes</taxon>
        <taxon>Polyporales</taxon>
        <taxon>Irpicaceae</taxon>
        <taxon>Irpex</taxon>
    </lineage>
</organism>
<protein>
    <submittedName>
        <fullName evidence="1">Uncharacterized protein</fullName>
    </submittedName>
</protein>
<sequence>MPTLSLACLLPLVTPEGCLSLPVTQGAHSHLTPRGLGTGGTTVFGVVIAVGFASLVLFCGLGSRAYRRVAQQQQYMVIANTQLDSTILDELRESPQLWDLSIEEEAKQKVWEWDSELVSRSSNL</sequence>
<proteinExistence type="predicted"/>
<accession>A0ACB8U5U0</accession>
<evidence type="ECO:0000313" key="2">
    <source>
        <dbReference type="Proteomes" id="UP001055072"/>
    </source>
</evidence>
<evidence type="ECO:0000313" key="1">
    <source>
        <dbReference type="EMBL" id="KAI0089570.1"/>
    </source>
</evidence>
<comment type="caution">
    <text evidence="1">The sequence shown here is derived from an EMBL/GenBank/DDBJ whole genome shotgun (WGS) entry which is preliminary data.</text>
</comment>
<reference evidence="1" key="1">
    <citation type="journal article" date="2021" name="Environ. Microbiol.">
        <title>Gene family expansions and transcriptome signatures uncover fungal adaptations to wood decay.</title>
        <authorList>
            <person name="Hage H."/>
            <person name="Miyauchi S."/>
            <person name="Viragh M."/>
            <person name="Drula E."/>
            <person name="Min B."/>
            <person name="Chaduli D."/>
            <person name="Navarro D."/>
            <person name="Favel A."/>
            <person name="Norest M."/>
            <person name="Lesage-Meessen L."/>
            <person name="Balint B."/>
            <person name="Merenyi Z."/>
            <person name="de Eugenio L."/>
            <person name="Morin E."/>
            <person name="Martinez A.T."/>
            <person name="Baldrian P."/>
            <person name="Stursova M."/>
            <person name="Martinez M.J."/>
            <person name="Novotny C."/>
            <person name="Magnuson J.K."/>
            <person name="Spatafora J.W."/>
            <person name="Maurice S."/>
            <person name="Pangilinan J."/>
            <person name="Andreopoulos W."/>
            <person name="LaButti K."/>
            <person name="Hundley H."/>
            <person name="Na H."/>
            <person name="Kuo A."/>
            <person name="Barry K."/>
            <person name="Lipzen A."/>
            <person name="Henrissat B."/>
            <person name="Riley R."/>
            <person name="Ahrendt S."/>
            <person name="Nagy L.G."/>
            <person name="Grigoriev I.V."/>
            <person name="Martin F."/>
            <person name="Rosso M.N."/>
        </authorList>
    </citation>
    <scope>NUCLEOTIDE SEQUENCE</scope>
    <source>
        <strain evidence="1">CBS 384.51</strain>
    </source>
</reference>
<gene>
    <name evidence="1" type="ORF">BDY19DRAFT_110851</name>
</gene>